<dbReference type="InterPro" id="IPR026828">
    <property type="entry name" value="SAPC2_1/2"/>
</dbReference>
<dbReference type="EMBL" id="BGPR01002136">
    <property type="protein sequence ID" value="GBM68359.1"/>
    <property type="molecule type" value="Genomic_DNA"/>
</dbReference>
<dbReference type="Gene3D" id="1.10.287.450">
    <property type="entry name" value="Helix hairpin bin"/>
    <property type="match status" value="1"/>
</dbReference>
<evidence type="ECO:0000256" key="2">
    <source>
        <dbReference type="SAM" id="MobiDB-lite"/>
    </source>
</evidence>
<feature type="compositionally biased region" description="Basic residues" evidence="2">
    <location>
        <begin position="297"/>
        <end position="308"/>
    </location>
</feature>
<feature type="compositionally biased region" description="Polar residues" evidence="2">
    <location>
        <begin position="262"/>
        <end position="272"/>
    </location>
</feature>
<organism evidence="4 5">
    <name type="scientific">Araneus ventricosus</name>
    <name type="common">Orbweaver spider</name>
    <name type="synonym">Epeira ventricosa</name>
    <dbReference type="NCBI Taxonomy" id="182803"/>
    <lineage>
        <taxon>Eukaryota</taxon>
        <taxon>Metazoa</taxon>
        <taxon>Ecdysozoa</taxon>
        <taxon>Arthropoda</taxon>
        <taxon>Chelicerata</taxon>
        <taxon>Arachnida</taxon>
        <taxon>Araneae</taxon>
        <taxon>Araneomorphae</taxon>
        <taxon>Entelegynae</taxon>
        <taxon>Araneoidea</taxon>
        <taxon>Araneidae</taxon>
        <taxon>Araneus</taxon>
    </lineage>
</organism>
<evidence type="ECO:0000313" key="5">
    <source>
        <dbReference type="Proteomes" id="UP000499080"/>
    </source>
</evidence>
<dbReference type="Proteomes" id="UP000499080">
    <property type="component" value="Unassembled WGS sequence"/>
</dbReference>
<evidence type="ECO:0000259" key="3">
    <source>
        <dbReference type="Pfam" id="PF25825"/>
    </source>
</evidence>
<dbReference type="OrthoDB" id="10035013at2759"/>
<feature type="compositionally biased region" description="Low complexity" evidence="2">
    <location>
        <begin position="273"/>
        <end position="285"/>
    </location>
</feature>
<keyword evidence="1" id="KW-0175">Coiled coil</keyword>
<dbReference type="PANTHER" id="PTHR14907">
    <property type="entry name" value="FI14130P"/>
    <property type="match status" value="1"/>
</dbReference>
<feature type="domain" description="Suppressor APC" evidence="3">
    <location>
        <begin position="14"/>
        <end position="92"/>
    </location>
</feature>
<evidence type="ECO:0000313" key="4">
    <source>
        <dbReference type="EMBL" id="GBM68359.1"/>
    </source>
</evidence>
<dbReference type="AlphaFoldDB" id="A0A4Y2HTL2"/>
<feature type="region of interest" description="Disordered" evidence="2">
    <location>
        <begin position="262"/>
        <end position="310"/>
    </location>
</feature>
<dbReference type="Pfam" id="PF11414">
    <property type="entry name" value="Suppressor_APC"/>
    <property type="match status" value="1"/>
</dbReference>
<dbReference type="PANTHER" id="PTHR14907:SF2">
    <property type="entry name" value="SUPPRESSOR APC DOMAIN-CONTAINING PROTEIN 2"/>
    <property type="match status" value="1"/>
</dbReference>
<protein>
    <submittedName>
        <fullName evidence="4">Suppressor APC domain-containing protein 2</fullName>
    </submittedName>
</protein>
<proteinExistence type="predicted"/>
<reference evidence="4 5" key="1">
    <citation type="journal article" date="2019" name="Sci. Rep.">
        <title>Orb-weaving spider Araneus ventricosus genome elucidates the spidroin gene catalogue.</title>
        <authorList>
            <person name="Kono N."/>
            <person name="Nakamura H."/>
            <person name="Ohtoshi R."/>
            <person name="Moran D.A.P."/>
            <person name="Shinohara A."/>
            <person name="Yoshida Y."/>
            <person name="Fujiwara M."/>
            <person name="Mori M."/>
            <person name="Tomita M."/>
            <person name="Arakawa K."/>
        </authorList>
    </citation>
    <scope>NUCLEOTIDE SEQUENCE [LARGE SCALE GENOMIC DNA]</scope>
</reference>
<keyword evidence="5" id="KW-1185">Reference proteome</keyword>
<feature type="coiled-coil region" evidence="1">
    <location>
        <begin position="420"/>
        <end position="461"/>
    </location>
</feature>
<accession>A0A4Y2HTL2</accession>
<name>A0A4Y2HTL2_ARAVE</name>
<evidence type="ECO:0000256" key="1">
    <source>
        <dbReference type="SAM" id="Coils"/>
    </source>
</evidence>
<feature type="region of interest" description="Disordered" evidence="2">
    <location>
        <begin position="94"/>
        <end position="135"/>
    </location>
</feature>
<gene>
    <name evidence="4" type="primary">SAPCD2_1</name>
    <name evidence="4" type="ORF">AVEN_20711_1</name>
</gene>
<feature type="compositionally biased region" description="Polar residues" evidence="2">
    <location>
        <begin position="95"/>
        <end position="113"/>
    </location>
</feature>
<dbReference type="InterPro" id="IPR057953">
    <property type="entry name" value="SAPC2_N"/>
</dbReference>
<sequence length="479" mass="54461">MTTSVHPKSTLDALPKSFVSSMRVLFDVMDDKRTGYVRFADIEKRWQENGSVTRGLPSGVVESLRKVTPATGLLTFERFCAGLRICLLRHDSNKRAGQSQANLPKSSLTSRPSSVPLPERGNSGISIRKPSTPLGKIIHTSNSSERLMPISVLAPVPSRMSRHNTATVRPNNTTFVQQRAISMPQLQTEIKSYQALPKRDAPSPSTWGKKEGAKRIITPSDREPIDRNKVSLALEKWRMMKSYPAPKENQENVRPLRNVAMRNSSSYPSLPNDQVSSSDVDSGVSLRPQDRGPAAKKASRRREPRRHTVSNGIDYNMIKRLKLLEQEKDFLLQGLDVVERARNWYLQQISNVNDKLDRVSKWDIPHSEYSMDAQHERLNFQMTRISEVNQHLNALMETSEKGFPIHMNLAVHQRSIYSAQKTSTQTIQRLKNQNHALTEEIAKKSELITQLETEKSALIRELFHARTYPKKEPNDTTLW</sequence>
<comment type="caution">
    <text evidence="4">The sequence shown here is derived from an EMBL/GenBank/DDBJ whole genome shotgun (WGS) entry which is preliminary data.</text>
</comment>
<dbReference type="Pfam" id="PF25825">
    <property type="entry name" value="SAPC2_N"/>
    <property type="match status" value="1"/>
</dbReference>